<evidence type="ECO:0000313" key="1">
    <source>
        <dbReference type="EMBL" id="KAJ8632698.1"/>
    </source>
</evidence>
<name>A0ACC2LHU7_PERAE</name>
<comment type="caution">
    <text evidence="1">The sequence shown here is derived from an EMBL/GenBank/DDBJ whole genome shotgun (WGS) entry which is preliminary data.</text>
</comment>
<dbReference type="Proteomes" id="UP001234297">
    <property type="component" value="Chromosome 8"/>
</dbReference>
<proteinExistence type="predicted"/>
<gene>
    <name evidence="1" type="ORF">MRB53_026034</name>
</gene>
<dbReference type="EMBL" id="CM056816">
    <property type="protein sequence ID" value="KAJ8632698.1"/>
    <property type="molecule type" value="Genomic_DNA"/>
</dbReference>
<keyword evidence="2" id="KW-1185">Reference proteome</keyword>
<protein>
    <submittedName>
        <fullName evidence="1">Uncharacterized protein</fullName>
    </submittedName>
</protein>
<sequence>MNWGTCLGQKAVLGEKLCDFGREDDVPMEIKRNPRGKLEIGEEKGARSDLLASYSAIVGGESKYCLVTALSGEQLQIAVAPLCSVLQTIFAGPALRWTTSAAAIAKHQPSPLSIIFCLLFQRLRTERPQFYLSVSK</sequence>
<evidence type="ECO:0000313" key="2">
    <source>
        <dbReference type="Proteomes" id="UP001234297"/>
    </source>
</evidence>
<organism evidence="1 2">
    <name type="scientific">Persea americana</name>
    <name type="common">Avocado</name>
    <dbReference type="NCBI Taxonomy" id="3435"/>
    <lineage>
        <taxon>Eukaryota</taxon>
        <taxon>Viridiplantae</taxon>
        <taxon>Streptophyta</taxon>
        <taxon>Embryophyta</taxon>
        <taxon>Tracheophyta</taxon>
        <taxon>Spermatophyta</taxon>
        <taxon>Magnoliopsida</taxon>
        <taxon>Magnoliidae</taxon>
        <taxon>Laurales</taxon>
        <taxon>Lauraceae</taxon>
        <taxon>Persea</taxon>
    </lineage>
</organism>
<reference evidence="1 2" key="1">
    <citation type="journal article" date="2022" name="Hortic Res">
        <title>A haplotype resolved chromosomal level avocado genome allows analysis of novel avocado genes.</title>
        <authorList>
            <person name="Nath O."/>
            <person name="Fletcher S.J."/>
            <person name="Hayward A."/>
            <person name="Shaw L.M."/>
            <person name="Masouleh A.K."/>
            <person name="Furtado A."/>
            <person name="Henry R.J."/>
            <person name="Mitter N."/>
        </authorList>
    </citation>
    <scope>NUCLEOTIDE SEQUENCE [LARGE SCALE GENOMIC DNA]</scope>
    <source>
        <strain evidence="2">cv. Hass</strain>
    </source>
</reference>
<accession>A0ACC2LHU7</accession>